<reference evidence="7 8" key="1">
    <citation type="submission" date="2024-04" db="EMBL/GenBank/DDBJ databases">
        <authorList>
            <person name="Rising A."/>
            <person name="Reimegard J."/>
            <person name="Sonavane S."/>
            <person name="Akerstrom W."/>
            <person name="Nylinder S."/>
            <person name="Hedman E."/>
            <person name="Kallberg Y."/>
        </authorList>
    </citation>
    <scope>NUCLEOTIDE SEQUENCE [LARGE SCALE GENOMIC DNA]</scope>
</reference>
<dbReference type="CDD" id="cd09823">
    <property type="entry name" value="peroxinectin_like"/>
    <property type="match status" value="1"/>
</dbReference>
<sequence>IGLPFKNFEFIDLLSWNTTLNDTEEYWKNNISIPEDPQHCVGEKTIPCDPNDLFRTMNGSCNNLIHPTWGIAKECYLRYQPAFYEGYENIQKSVNGDPLPPARDIILNIFKDVHRPSPNVSLMFTIYGQTVAHDLSQAENRNILVPCCSPEFANHPSCFVISIRSNDPFYSPFNVTCLNLHRTESCTICNTTNREQVNAVTSALDASMVYGTNDKKAMEIRAKDGTGKLNISLSEHGEYLPRDTRAYEVFCRGKKPSTCFYSGDARVNMHVFLTGITTYFVREHNRITTELKKLNPHWKAEKLYQEARRINTATLQCITYKEYLPPLLGPHIIELFNLTVSNATMGSSYNPNIRLGVINEFATAAFRLHSMIPKTVGSEGFRFKDLFSRPEIIHAGHMERLMQGSCKVPSEKYDHYHVNDITDYMAPKHGDPYGIDLSSVDIMRGRDHGLAPYIVMVKFCSGGQVNISTFNDLAPLLMSKKRAKLLKENYASVQDIDLWVGLQMEDPSPGSEVGPTAGCIIAKQFYSAKFGDRFFWEHEGEVPSFTADQRNSLKECSLSRLLCDNTDITRVQKNVMLLPSVRNPEVPCEEIPKIDLSPWKESPPA</sequence>
<dbReference type="SUPFAM" id="SSF48113">
    <property type="entry name" value="Heme-dependent peroxidases"/>
    <property type="match status" value="1"/>
</dbReference>
<proteinExistence type="predicted"/>
<accession>A0AAV2AZ30</accession>
<name>A0AAV2AZ30_9ARAC</name>
<evidence type="ECO:0000313" key="8">
    <source>
        <dbReference type="Proteomes" id="UP001497382"/>
    </source>
</evidence>
<evidence type="ECO:0000256" key="5">
    <source>
        <dbReference type="ARBA" id="ARBA00023180"/>
    </source>
</evidence>
<dbReference type="GO" id="GO:0004601">
    <property type="term" value="F:peroxidase activity"/>
    <property type="evidence" value="ECO:0007669"/>
    <property type="project" value="UniProtKB-KW"/>
</dbReference>
<dbReference type="FunFam" id="1.10.640.10:FF:000003">
    <property type="entry name" value="chorion peroxidase"/>
    <property type="match status" value="1"/>
</dbReference>
<dbReference type="Gene3D" id="1.10.640.10">
    <property type="entry name" value="Haem peroxidase domain superfamily, animal type"/>
    <property type="match status" value="1"/>
</dbReference>
<dbReference type="EMBL" id="CAXIEN010000239">
    <property type="protein sequence ID" value="CAL1288905.1"/>
    <property type="molecule type" value="Genomic_DNA"/>
</dbReference>
<keyword evidence="3" id="KW-0560">Oxidoreductase</keyword>
<protein>
    <recommendedName>
        <fullName evidence="9">Peroxidase</fullName>
    </recommendedName>
</protein>
<keyword evidence="3" id="KW-0575">Peroxidase</keyword>
<keyword evidence="5" id="KW-0325">Glycoprotein</keyword>
<evidence type="ECO:0000313" key="7">
    <source>
        <dbReference type="EMBL" id="CAL1288905.1"/>
    </source>
</evidence>
<dbReference type="GO" id="GO:0046872">
    <property type="term" value="F:metal ion binding"/>
    <property type="evidence" value="ECO:0007669"/>
    <property type="project" value="UniProtKB-KW"/>
</dbReference>
<comment type="caution">
    <text evidence="7">The sequence shown here is derived from an EMBL/GenBank/DDBJ whole genome shotgun (WGS) entry which is preliminary data.</text>
</comment>
<keyword evidence="2" id="KW-0964">Secreted</keyword>
<dbReference type="PANTHER" id="PTHR11475:SF4">
    <property type="entry name" value="CHORION PEROXIDASE"/>
    <property type="match status" value="1"/>
</dbReference>
<dbReference type="InterPro" id="IPR037120">
    <property type="entry name" value="Haem_peroxidase_sf_animal"/>
</dbReference>
<evidence type="ECO:0000256" key="4">
    <source>
        <dbReference type="ARBA" id="ARBA00022729"/>
    </source>
</evidence>
<comment type="subcellular location">
    <subcellularLocation>
        <location evidence="1">Secreted</location>
    </subcellularLocation>
</comment>
<dbReference type="Pfam" id="PF03098">
    <property type="entry name" value="An_peroxidase"/>
    <property type="match status" value="1"/>
</dbReference>
<dbReference type="PRINTS" id="PR00457">
    <property type="entry name" value="ANPEROXIDASE"/>
</dbReference>
<feature type="non-terminal residue" evidence="7">
    <location>
        <position position="1"/>
    </location>
</feature>
<dbReference type="PROSITE" id="PS50292">
    <property type="entry name" value="PEROXIDASE_3"/>
    <property type="match status" value="1"/>
</dbReference>
<evidence type="ECO:0000256" key="2">
    <source>
        <dbReference type="ARBA" id="ARBA00022525"/>
    </source>
</evidence>
<feature type="binding site" description="axial binding residue" evidence="6">
    <location>
        <position position="369"/>
    </location>
    <ligand>
        <name>heme b</name>
        <dbReference type="ChEBI" id="CHEBI:60344"/>
    </ligand>
    <ligandPart>
        <name>Fe</name>
        <dbReference type="ChEBI" id="CHEBI:18248"/>
    </ligandPart>
</feature>
<dbReference type="GO" id="GO:0020037">
    <property type="term" value="F:heme binding"/>
    <property type="evidence" value="ECO:0007669"/>
    <property type="project" value="InterPro"/>
</dbReference>
<dbReference type="Proteomes" id="UP001497382">
    <property type="component" value="Unassembled WGS sequence"/>
</dbReference>
<keyword evidence="6" id="KW-0349">Heme</keyword>
<evidence type="ECO:0008006" key="9">
    <source>
        <dbReference type="Google" id="ProtNLM"/>
    </source>
</evidence>
<gene>
    <name evidence="7" type="ORF">LARSCL_LOCUS15629</name>
</gene>
<evidence type="ECO:0000256" key="1">
    <source>
        <dbReference type="ARBA" id="ARBA00004613"/>
    </source>
</evidence>
<organism evidence="7 8">
    <name type="scientific">Larinioides sclopetarius</name>
    <dbReference type="NCBI Taxonomy" id="280406"/>
    <lineage>
        <taxon>Eukaryota</taxon>
        <taxon>Metazoa</taxon>
        <taxon>Ecdysozoa</taxon>
        <taxon>Arthropoda</taxon>
        <taxon>Chelicerata</taxon>
        <taxon>Arachnida</taxon>
        <taxon>Araneae</taxon>
        <taxon>Araneomorphae</taxon>
        <taxon>Entelegynae</taxon>
        <taxon>Araneoidea</taxon>
        <taxon>Araneidae</taxon>
        <taxon>Larinioides</taxon>
    </lineage>
</organism>
<dbReference type="AlphaFoldDB" id="A0AAV2AZ30"/>
<keyword evidence="6" id="KW-0479">Metal-binding</keyword>
<keyword evidence="6" id="KW-0408">Iron</keyword>
<evidence type="ECO:0000256" key="3">
    <source>
        <dbReference type="ARBA" id="ARBA00022559"/>
    </source>
</evidence>
<keyword evidence="4" id="KW-0732">Signal</keyword>
<dbReference type="InterPro" id="IPR019791">
    <property type="entry name" value="Haem_peroxidase_animal"/>
</dbReference>
<dbReference type="PANTHER" id="PTHR11475">
    <property type="entry name" value="OXIDASE/PEROXIDASE"/>
    <property type="match status" value="1"/>
</dbReference>
<evidence type="ECO:0000256" key="6">
    <source>
        <dbReference type="PIRSR" id="PIRSR619791-2"/>
    </source>
</evidence>
<dbReference type="InterPro" id="IPR010255">
    <property type="entry name" value="Haem_peroxidase_sf"/>
</dbReference>
<dbReference type="GO" id="GO:0006979">
    <property type="term" value="P:response to oxidative stress"/>
    <property type="evidence" value="ECO:0007669"/>
    <property type="project" value="InterPro"/>
</dbReference>
<dbReference type="GO" id="GO:0005576">
    <property type="term" value="C:extracellular region"/>
    <property type="evidence" value="ECO:0007669"/>
    <property type="project" value="UniProtKB-SubCell"/>
</dbReference>
<keyword evidence="8" id="KW-1185">Reference proteome</keyword>